<evidence type="ECO:0000256" key="1">
    <source>
        <dbReference type="ARBA" id="ARBA00023319"/>
    </source>
</evidence>
<reference evidence="3 4" key="1">
    <citation type="submission" date="2021-06" db="EMBL/GenBank/DDBJ databases">
        <title>Caerostris extrusa draft genome.</title>
        <authorList>
            <person name="Kono N."/>
            <person name="Arakawa K."/>
        </authorList>
    </citation>
    <scope>NUCLEOTIDE SEQUENCE [LARGE SCALE GENOMIC DNA]</scope>
</reference>
<dbReference type="InterPro" id="IPR013098">
    <property type="entry name" value="Ig_I-set"/>
</dbReference>
<dbReference type="PANTHER" id="PTHR10075:SF14">
    <property type="entry name" value="CELL ADHESION MOLECULE DSCAM2-RELATED"/>
    <property type="match status" value="1"/>
</dbReference>
<dbReference type="Gene3D" id="2.60.40.10">
    <property type="entry name" value="Immunoglobulins"/>
    <property type="match status" value="3"/>
</dbReference>
<comment type="caution">
    <text evidence="3">The sequence shown here is derived from an EMBL/GenBank/DDBJ whole genome shotgun (WGS) entry which is preliminary data.</text>
</comment>
<dbReference type="GO" id="GO:0007156">
    <property type="term" value="P:homophilic cell adhesion via plasma membrane adhesion molecules"/>
    <property type="evidence" value="ECO:0007669"/>
    <property type="project" value="TreeGrafter"/>
</dbReference>
<dbReference type="GO" id="GO:0030424">
    <property type="term" value="C:axon"/>
    <property type="evidence" value="ECO:0007669"/>
    <property type="project" value="TreeGrafter"/>
</dbReference>
<dbReference type="SUPFAM" id="SSF48726">
    <property type="entry name" value="Immunoglobulin"/>
    <property type="match status" value="4"/>
</dbReference>
<dbReference type="EMBL" id="BPLR01009494">
    <property type="protein sequence ID" value="GIY32337.1"/>
    <property type="molecule type" value="Genomic_DNA"/>
</dbReference>
<dbReference type="InterPro" id="IPR013783">
    <property type="entry name" value="Ig-like_fold"/>
</dbReference>
<dbReference type="AlphaFoldDB" id="A0AAV4SII3"/>
<dbReference type="InterPro" id="IPR003599">
    <property type="entry name" value="Ig_sub"/>
</dbReference>
<protein>
    <submittedName>
        <fullName evidence="3">Hemicentin-1</fullName>
    </submittedName>
</protein>
<evidence type="ECO:0000313" key="4">
    <source>
        <dbReference type="Proteomes" id="UP001054945"/>
    </source>
</evidence>
<dbReference type="GO" id="GO:0098632">
    <property type="term" value="F:cell-cell adhesion mediator activity"/>
    <property type="evidence" value="ECO:0007669"/>
    <property type="project" value="TreeGrafter"/>
</dbReference>
<dbReference type="GO" id="GO:0007411">
    <property type="term" value="P:axon guidance"/>
    <property type="evidence" value="ECO:0007669"/>
    <property type="project" value="TreeGrafter"/>
</dbReference>
<proteinExistence type="predicted"/>
<organism evidence="3 4">
    <name type="scientific">Caerostris extrusa</name>
    <name type="common">Bark spider</name>
    <name type="synonym">Caerostris bankana</name>
    <dbReference type="NCBI Taxonomy" id="172846"/>
    <lineage>
        <taxon>Eukaryota</taxon>
        <taxon>Metazoa</taxon>
        <taxon>Ecdysozoa</taxon>
        <taxon>Arthropoda</taxon>
        <taxon>Chelicerata</taxon>
        <taxon>Arachnida</taxon>
        <taxon>Araneae</taxon>
        <taxon>Araneomorphae</taxon>
        <taxon>Entelegynae</taxon>
        <taxon>Araneoidea</taxon>
        <taxon>Araneidae</taxon>
        <taxon>Caerostris</taxon>
    </lineage>
</organism>
<feature type="domain" description="Ig-like" evidence="2">
    <location>
        <begin position="219"/>
        <end position="287"/>
    </location>
</feature>
<feature type="domain" description="Ig-like" evidence="2">
    <location>
        <begin position="66"/>
        <end position="146"/>
    </location>
</feature>
<name>A0AAV4SII3_CAEEX</name>
<dbReference type="FunFam" id="2.60.40.10:FF:000104">
    <property type="entry name" value="Down syndrome cell adhesion molecule b"/>
    <property type="match status" value="1"/>
</dbReference>
<dbReference type="PROSITE" id="PS50835">
    <property type="entry name" value="IG_LIKE"/>
    <property type="match status" value="3"/>
</dbReference>
<sequence>MEFKWLRNGQEIGRGRQNIHISSLPLISNLIIDPLRSDDTGNYTCLVSSRGLTGSFTTSLEVMVPPSWSIAPSDTDASSGDSLLLNCKGMGRPEPVVVWSKVQGENVGSVPISSTNRATIFSNGSFYIENIAKEDEGMYQCNVSNGIGKPLIKTVLIKKRLDRMKMEHYHSLLFLSVALVWIHYADPLKSEDSGNYTCVVSSRGLTGSFTTALDVLVPPSWVVSPMDTDASSGDSLLLNCKGTGKPEPIVSWFKTHGENMDFSPVSAFSQVTVFSNGSLYIESVEKR</sequence>
<dbReference type="InterPro" id="IPR036179">
    <property type="entry name" value="Ig-like_dom_sf"/>
</dbReference>
<dbReference type="Proteomes" id="UP001054945">
    <property type="component" value="Unassembled WGS sequence"/>
</dbReference>
<dbReference type="Pfam" id="PF07679">
    <property type="entry name" value="I-set"/>
    <property type="match status" value="1"/>
</dbReference>
<keyword evidence="4" id="KW-1185">Reference proteome</keyword>
<feature type="domain" description="Ig-like" evidence="2">
    <location>
        <begin position="1"/>
        <end position="63"/>
    </location>
</feature>
<dbReference type="GO" id="GO:0005886">
    <property type="term" value="C:plasma membrane"/>
    <property type="evidence" value="ECO:0007669"/>
    <property type="project" value="TreeGrafter"/>
</dbReference>
<dbReference type="InterPro" id="IPR003598">
    <property type="entry name" value="Ig_sub2"/>
</dbReference>
<dbReference type="SMART" id="SM00408">
    <property type="entry name" value="IGc2"/>
    <property type="match status" value="2"/>
</dbReference>
<evidence type="ECO:0000259" key="2">
    <source>
        <dbReference type="PROSITE" id="PS50835"/>
    </source>
</evidence>
<evidence type="ECO:0000313" key="3">
    <source>
        <dbReference type="EMBL" id="GIY32337.1"/>
    </source>
</evidence>
<keyword evidence="1" id="KW-0393">Immunoglobulin domain</keyword>
<dbReference type="SMART" id="SM00409">
    <property type="entry name" value="IG"/>
    <property type="match status" value="2"/>
</dbReference>
<dbReference type="Pfam" id="PF13927">
    <property type="entry name" value="Ig_3"/>
    <property type="match status" value="2"/>
</dbReference>
<dbReference type="GO" id="GO:0070593">
    <property type="term" value="P:dendrite self-avoidance"/>
    <property type="evidence" value="ECO:0007669"/>
    <property type="project" value="TreeGrafter"/>
</dbReference>
<accession>A0AAV4SII3</accession>
<dbReference type="PANTHER" id="PTHR10075">
    <property type="entry name" value="BASIGIN RELATED"/>
    <property type="match status" value="1"/>
</dbReference>
<gene>
    <name evidence="3" type="primary">Hmcn1_3</name>
    <name evidence="3" type="ORF">CEXT_281971</name>
</gene>
<dbReference type="InterPro" id="IPR007110">
    <property type="entry name" value="Ig-like_dom"/>
</dbReference>